<comment type="caution">
    <text evidence="3">The sequence shown here is derived from an EMBL/GenBank/DDBJ whole genome shotgun (WGS) entry which is preliminary data.</text>
</comment>
<dbReference type="EMBL" id="BOVJ01000106">
    <property type="protein sequence ID" value="GIQ64796.1"/>
    <property type="molecule type" value="Genomic_DNA"/>
</dbReference>
<name>A0ABQ4N9E6_9BACL</name>
<evidence type="ECO:0000313" key="3">
    <source>
        <dbReference type="EMBL" id="GIQ64796.1"/>
    </source>
</evidence>
<feature type="region of interest" description="Disordered" evidence="1">
    <location>
        <begin position="711"/>
        <end position="752"/>
    </location>
</feature>
<evidence type="ECO:0000256" key="1">
    <source>
        <dbReference type="SAM" id="MobiDB-lite"/>
    </source>
</evidence>
<sequence length="765" mass="85459">MALAATVFGNPSLQTVQAEELTAGDGDRITSVISPAYRSEINEDTVTVEFYNKIGTSAIVYSQKQPDDLNPDSNGLRDVVGEVELIDGYGSVEFQASEYPYGPISLRIQVFQDGTEIDNAYLQLYNHVGVRWKTGLEHAPENPVTAGMDVVFADDFKTMPTISKTGIGTRYASAKIDETRGGMFGWAAFEDYDGPYNPFAIAGDEYMKITTTYHPTGYVRNDYWKQKVSTGFLSSENQAGTGFHTEGGRNQYFEARMFFGPNPGMWPAFWTLTANGYVQNPNMQNEPSDELDIIEGYMGTPAGYQIAWHPWGYDRDPDSGYDPSKLGGGYRVNLDTPAFGHINLAMGFHTLGVYVTKEWTYYYCDNIEVVRHKTLPYSWEYGNYFIINAALSDHYGISPNSGDPFENFDIPDGFTRYGNESETYVDWVRVYQDAPGTARFESDHSVKALAGDVVNISIHRNAPASQLSGTYSIELPDGWKVREGDSFVDVDGVYETPFAEGRTIDTITFLVSNDYTATENINITPVSSDGTAHLPVIIRAEAGNPEGELVRVDRNTYPYRSTTGETAGSWQNYDPDTNLENYFTFTSGNWWRDSWSWMYVAANSNSRLQFTFDGIAVAADMMQCEACGAVDIYLDGELQKRFDGYATDENRYARLKRAGFRKASIRLRLWASTGRRIGISGLTGSSTGISKILPYRNFGPTKRTLWRDRVMKSPSRSAATAQRARNSANMPLSSRPKDGCCGTATNGSPRRVRRSRRIVTRIRLF</sequence>
<feature type="compositionally biased region" description="Polar residues" evidence="1">
    <location>
        <begin position="714"/>
        <end position="732"/>
    </location>
</feature>
<dbReference type="SUPFAM" id="SSF49899">
    <property type="entry name" value="Concanavalin A-like lectins/glucanases"/>
    <property type="match status" value="1"/>
</dbReference>
<proteinExistence type="predicted"/>
<dbReference type="InterPro" id="IPR000757">
    <property type="entry name" value="Beta-glucanase-like"/>
</dbReference>
<reference evidence="3 4" key="1">
    <citation type="submission" date="2021-04" db="EMBL/GenBank/DDBJ databases">
        <title>Draft genome sequence of Paenibacillus cisolokensis, LC2-13A.</title>
        <authorList>
            <person name="Uke A."/>
            <person name="Chhe C."/>
            <person name="Baramee S."/>
            <person name="Kosugi A."/>
        </authorList>
    </citation>
    <scope>NUCLEOTIDE SEQUENCE [LARGE SCALE GENOMIC DNA]</scope>
    <source>
        <strain evidence="3 4">LC2-13A</strain>
    </source>
</reference>
<dbReference type="Proteomes" id="UP000680304">
    <property type="component" value="Unassembled WGS sequence"/>
</dbReference>
<evidence type="ECO:0000259" key="2">
    <source>
        <dbReference type="PROSITE" id="PS51762"/>
    </source>
</evidence>
<dbReference type="Gene3D" id="2.60.120.200">
    <property type="match status" value="1"/>
</dbReference>
<dbReference type="InterPro" id="IPR013320">
    <property type="entry name" value="ConA-like_dom_sf"/>
</dbReference>
<feature type="domain" description="GH16" evidence="2">
    <location>
        <begin position="92"/>
        <end position="436"/>
    </location>
</feature>
<accession>A0ABQ4N9E6</accession>
<evidence type="ECO:0000313" key="4">
    <source>
        <dbReference type="Proteomes" id="UP000680304"/>
    </source>
</evidence>
<keyword evidence="4" id="KW-1185">Reference proteome</keyword>
<organism evidence="3 4">
    <name type="scientific">Paenibacillus cisolokensis</name>
    <dbReference type="NCBI Taxonomy" id="1658519"/>
    <lineage>
        <taxon>Bacteria</taxon>
        <taxon>Bacillati</taxon>
        <taxon>Bacillota</taxon>
        <taxon>Bacilli</taxon>
        <taxon>Bacillales</taxon>
        <taxon>Paenibacillaceae</taxon>
        <taxon>Paenibacillus</taxon>
    </lineage>
</organism>
<gene>
    <name evidence="3" type="ORF">PACILC2_33640</name>
</gene>
<protein>
    <recommendedName>
        <fullName evidence="2">GH16 domain-containing protein</fullName>
    </recommendedName>
</protein>
<dbReference type="PROSITE" id="PS51762">
    <property type="entry name" value="GH16_2"/>
    <property type="match status" value="1"/>
</dbReference>